<accession>A0A2T7P479</accession>
<gene>
    <name evidence="1" type="ORF">C0Q70_10803</name>
</gene>
<dbReference type="EMBL" id="PZQS01000006">
    <property type="protein sequence ID" value="PVD28216.1"/>
    <property type="molecule type" value="Genomic_DNA"/>
</dbReference>
<evidence type="ECO:0000313" key="2">
    <source>
        <dbReference type="Proteomes" id="UP000245119"/>
    </source>
</evidence>
<sequence length="132" mass="15262">MGTATSAICQTYMGCTKYQPIEIEAVEKLFSPRTPTLEVQTGVVVHSVTNFEVYKRLLLHNHLVDDGKRWLTRQKKDPRTVQTLGMALVGVVNQVRQHNIMAELWTRGRLRRIQWSNRSRASDISINDRSRR</sequence>
<comment type="caution">
    <text evidence="1">The sequence shown here is derived from an EMBL/GenBank/DDBJ whole genome shotgun (WGS) entry which is preliminary data.</text>
</comment>
<proteinExistence type="predicted"/>
<dbReference type="AlphaFoldDB" id="A0A2T7P479"/>
<evidence type="ECO:0000313" key="1">
    <source>
        <dbReference type="EMBL" id="PVD28216.1"/>
    </source>
</evidence>
<dbReference type="Proteomes" id="UP000245119">
    <property type="component" value="Linkage Group LG6"/>
</dbReference>
<name>A0A2T7P479_POMCA</name>
<reference evidence="1 2" key="1">
    <citation type="submission" date="2018-04" db="EMBL/GenBank/DDBJ databases">
        <title>The genome of golden apple snail Pomacea canaliculata provides insight into stress tolerance and invasive adaptation.</title>
        <authorList>
            <person name="Liu C."/>
            <person name="Liu B."/>
            <person name="Ren Y."/>
            <person name="Zhang Y."/>
            <person name="Wang H."/>
            <person name="Li S."/>
            <person name="Jiang F."/>
            <person name="Yin L."/>
            <person name="Zhang G."/>
            <person name="Qian W."/>
            <person name="Fan W."/>
        </authorList>
    </citation>
    <scope>NUCLEOTIDE SEQUENCE [LARGE SCALE GENOMIC DNA]</scope>
    <source>
        <strain evidence="1">SZHN2017</strain>
        <tissue evidence="1">Muscle</tissue>
    </source>
</reference>
<organism evidence="1 2">
    <name type="scientific">Pomacea canaliculata</name>
    <name type="common">Golden apple snail</name>
    <dbReference type="NCBI Taxonomy" id="400727"/>
    <lineage>
        <taxon>Eukaryota</taxon>
        <taxon>Metazoa</taxon>
        <taxon>Spiralia</taxon>
        <taxon>Lophotrochozoa</taxon>
        <taxon>Mollusca</taxon>
        <taxon>Gastropoda</taxon>
        <taxon>Caenogastropoda</taxon>
        <taxon>Architaenioglossa</taxon>
        <taxon>Ampullarioidea</taxon>
        <taxon>Ampullariidae</taxon>
        <taxon>Pomacea</taxon>
    </lineage>
</organism>
<keyword evidence="2" id="KW-1185">Reference proteome</keyword>
<protein>
    <submittedName>
        <fullName evidence="1">Uncharacterized protein</fullName>
    </submittedName>
</protein>